<reference evidence="1 2" key="1">
    <citation type="submission" date="2013-11" db="EMBL/GenBank/DDBJ databases">
        <title>The Genome Sequence of Phytophthora parasitica P1976.</title>
        <authorList>
            <consortium name="The Broad Institute Genomics Platform"/>
            <person name="Russ C."/>
            <person name="Tyler B."/>
            <person name="Panabieres F."/>
            <person name="Shan W."/>
            <person name="Tripathy S."/>
            <person name="Grunwald N."/>
            <person name="Machado M."/>
            <person name="Johnson C.S."/>
            <person name="Walker B."/>
            <person name="Young S."/>
            <person name="Zeng Q."/>
            <person name="Gargeya S."/>
            <person name="Fitzgerald M."/>
            <person name="Haas B."/>
            <person name="Abouelleil A."/>
            <person name="Allen A.W."/>
            <person name="Alvarado L."/>
            <person name="Arachchi H.M."/>
            <person name="Berlin A.M."/>
            <person name="Chapman S.B."/>
            <person name="Gainer-Dewar J."/>
            <person name="Goldberg J."/>
            <person name="Griggs A."/>
            <person name="Gujja S."/>
            <person name="Hansen M."/>
            <person name="Howarth C."/>
            <person name="Imamovic A."/>
            <person name="Ireland A."/>
            <person name="Larimer J."/>
            <person name="McCowan C."/>
            <person name="Murphy C."/>
            <person name="Pearson M."/>
            <person name="Poon T.W."/>
            <person name="Priest M."/>
            <person name="Roberts A."/>
            <person name="Saif S."/>
            <person name="Shea T."/>
            <person name="Sisk P."/>
            <person name="Sykes S."/>
            <person name="Wortman J."/>
            <person name="Nusbaum C."/>
            <person name="Birren B."/>
        </authorList>
    </citation>
    <scope>NUCLEOTIDE SEQUENCE [LARGE SCALE GENOMIC DNA]</scope>
    <source>
        <strain evidence="1 2">P1976</strain>
    </source>
</reference>
<dbReference type="AlphaFoldDB" id="A0A081AR09"/>
<dbReference type="Proteomes" id="UP000028582">
    <property type="component" value="Unassembled WGS sequence"/>
</dbReference>
<protein>
    <submittedName>
        <fullName evidence="1">Uncharacterized protein</fullName>
    </submittedName>
</protein>
<sequence>MLVNEGISDQAATMRMKAVLSASAQNVASGNREQE</sequence>
<dbReference type="EMBL" id="ANJA01000867">
    <property type="protein sequence ID" value="ETO81320.1"/>
    <property type="molecule type" value="Genomic_DNA"/>
</dbReference>
<comment type="caution">
    <text evidence="1">The sequence shown here is derived from an EMBL/GenBank/DDBJ whole genome shotgun (WGS) entry which is preliminary data.</text>
</comment>
<evidence type="ECO:0000313" key="2">
    <source>
        <dbReference type="Proteomes" id="UP000028582"/>
    </source>
</evidence>
<evidence type="ECO:0000313" key="1">
    <source>
        <dbReference type="EMBL" id="ETO81320.1"/>
    </source>
</evidence>
<proteinExistence type="predicted"/>
<organism evidence="1 2">
    <name type="scientific">Phytophthora nicotianae P1976</name>
    <dbReference type="NCBI Taxonomy" id="1317066"/>
    <lineage>
        <taxon>Eukaryota</taxon>
        <taxon>Sar</taxon>
        <taxon>Stramenopiles</taxon>
        <taxon>Oomycota</taxon>
        <taxon>Peronosporomycetes</taxon>
        <taxon>Peronosporales</taxon>
        <taxon>Peronosporaceae</taxon>
        <taxon>Phytophthora</taxon>
    </lineage>
</organism>
<name>A0A081AR09_PHYNI</name>
<accession>A0A081AR09</accession>
<gene>
    <name evidence="1" type="ORF">F444_04345</name>
</gene>